<dbReference type="STRING" id="758825.SAMN02982985_03013"/>
<evidence type="ECO:0000313" key="2">
    <source>
        <dbReference type="Proteomes" id="UP000199470"/>
    </source>
</evidence>
<accession>A0A1I4NN76</accession>
<name>A0A1I4NN76_9BURK</name>
<organism evidence="1 2">
    <name type="scientific">Rugamonas rubra</name>
    <dbReference type="NCBI Taxonomy" id="758825"/>
    <lineage>
        <taxon>Bacteria</taxon>
        <taxon>Pseudomonadati</taxon>
        <taxon>Pseudomonadota</taxon>
        <taxon>Betaproteobacteria</taxon>
        <taxon>Burkholderiales</taxon>
        <taxon>Oxalobacteraceae</taxon>
        <taxon>Telluria group</taxon>
        <taxon>Rugamonas</taxon>
    </lineage>
</organism>
<evidence type="ECO:0000313" key="1">
    <source>
        <dbReference type="EMBL" id="SFM16968.1"/>
    </source>
</evidence>
<dbReference type="InterPro" id="IPR010732">
    <property type="entry name" value="T6SS_TssG-like"/>
</dbReference>
<reference evidence="1 2" key="1">
    <citation type="submission" date="2016-10" db="EMBL/GenBank/DDBJ databases">
        <authorList>
            <person name="de Groot N.N."/>
        </authorList>
    </citation>
    <scope>NUCLEOTIDE SEQUENCE [LARGE SCALE GENOMIC DNA]</scope>
    <source>
        <strain evidence="1 2">ATCC 43154</strain>
    </source>
</reference>
<dbReference type="OrthoDB" id="1523296at2"/>
<dbReference type="Pfam" id="PF06996">
    <property type="entry name" value="T6SS_TssG"/>
    <property type="match status" value="1"/>
</dbReference>
<dbReference type="EMBL" id="FOTW01000014">
    <property type="protein sequence ID" value="SFM16968.1"/>
    <property type="molecule type" value="Genomic_DNA"/>
</dbReference>
<keyword evidence="2" id="KW-1185">Reference proteome</keyword>
<dbReference type="Proteomes" id="UP000199470">
    <property type="component" value="Unassembled WGS sequence"/>
</dbReference>
<sequence>MPAPKWRHQSSLIHQLIDQPQRFQYFQAVHLIDRWLRRGAPAHGRTLDTVLRFKNSVSLAFPASQIEALSVDAEAPVYGEPALPHALDQRQLRHIRLTPAFMGFLGVNGVLPYVYTDTIAAQIHFDKNEGGRAFFDSFSHRSMTLFYRAWEKCHVEYRVDDKGRDGFLPIQLALAGKASTGAGAGAGAATVNAAEGGIADEVAAHYAALIRHRPLPAEVIAGVLSEYFCLPFRLEQFVRAREIQPPEERTRLDAQRFQLGVNTMLGPGYWRRDLCVRLWIGPLSRADFDRFFPIGSGGKALKSMLALFAVPSVRFEVRLILRAQDVTPVALDFRSRLGYGTFLLNQPATGDEHSTRYYLTF</sequence>
<proteinExistence type="predicted"/>
<dbReference type="PANTHER" id="PTHR35564:SF4">
    <property type="entry name" value="CYTOPLASMIC PROTEIN"/>
    <property type="match status" value="1"/>
</dbReference>
<dbReference type="AlphaFoldDB" id="A0A1I4NN76"/>
<dbReference type="RefSeq" id="WP_093388520.1">
    <property type="nucleotide sequence ID" value="NZ_FOTW01000014.1"/>
</dbReference>
<dbReference type="PANTHER" id="PTHR35564">
    <property type="match status" value="1"/>
</dbReference>
<gene>
    <name evidence="1" type="ORF">SAMN02982985_03013</name>
</gene>
<protein>
    <submittedName>
        <fullName evidence="1">Type VI secretion system protein ImpH</fullName>
    </submittedName>
</protein>
<dbReference type="NCBIfam" id="TIGR03347">
    <property type="entry name" value="VI_chp_1"/>
    <property type="match status" value="1"/>
</dbReference>